<gene>
    <name evidence="2" type="ORF">BSTOLATCC_MIC42248</name>
</gene>
<keyword evidence="3" id="KW-1185">Reference proteome</keyword>
<feature type="coiled-coil region" evidence="1">
    <location>
        <begin position="232"/>
        <end position="273"/>
    </location>
</feature>
<protein>
    <submittedName>
        <fullName evidence="2">Uncharacterized protein</fullName>
    </submittedName>
</protein>
<dbReference type="AlphaFoldDB" id="A0AAU9JPF4"/>
<proteinExistence type="predicted"/>
<reference evidence="2" key="1">
    <citation type="submission" date="2021-09" db="EMBL/GenBank/DDBJ databases">
        <authorList>
            <consortium name="AG Swart"/>
            <person name="Singh M."/>
            <person name="Singh A."/>
            <person name="Seah K."/>
            <person name="Emmerich C."/>
        </authorList>
    </citation>
    <scope>NUCLEOTIDE SEQUENCE</scope>
    <source>
        <strain evidence="2">ATCC30299</strain>
    </source>
</reference>
<keyword evidence="1" id="KW-0175">Coiled coil</keyword>
<evidence type="ECO:0000256" key="1">
    <source>
        <dbReference type="SAM" id="Coils"/>
    </source>
</evidence>
<comment type="caution">
    <text evidence="2">The sequence shown here is derived from an EMBL/GenBank/DDBJ whole genome shotgun (WGS) entry which is preliminary data.</text>
</comment>
<dbReference type="EMBL" id="CAJZBQ010000041">
    <property type="protein sequence ID" value="CAG9326989.1"/>
    <property type="molecule type" value="Genomic_DNA"/>
</dbReference>
<evidence type="ECO:0000313" key="2">
    <source>
        <dbReference type="EMBL" id="CAG9326989.1"/>
    </source>
</evidence>
<evidence type="ECO:0000313" key="3">
    <source>
        <dbReference type="Proteomes" id="UP001162131"/>
    </source>
</evidence>
<sequence length="342" mass="40216">MENSFQQNYQTEIEILSRDYSPLRSSHKWKSTKIPSAQLNSDTVSLLNQKEKFTVQRAGSDTTDIYSLFQFNKRMQNKRSEKLLQSAFSFWRLINPSQLRSISKPVYIKVFENIYKDILDPNNTAYAKEYAINDAEIDFNGNFGLTFCEFYDSFFEFLDTMTKSVLIGEYLRFIKAVYSNIQEAAWFSALNLHNKLHLSEAPRPIFQSWMVKSFRETRQTMVENTSLSPPKAASVKIDLDNLQRKNRKIVREANQVQRKIEILKRQIRSSQSRVRSRSTLDGRYNWTVDIDKKDRDWSTIKKDSYLDKFNPLSIKPLRGGRDSNFLEEIIQLRKGKTIEMLN</sequence>
<dbReference type="Proteomes" id="UP001162131">
    <property type="component" value="Unassembled WGS sequence"/>
</dbReference>
<organism evidence="2 3">
    <name type="scientific">Blepharisma stoltei</name>
    <dbReference type="NCBI Taxonomy" id="1481888"/>
    <lineage>
        <taxon>Eukaryota</taxon>
        <taxon>Sar</taxon>
        <taxon>Alveolata</taxon>
        <taxon>Ciliophora</taxon>
        <taxon>Postciliodesmatophora</taxon>
        <taxon>Heterotrichea</taxon>
        <taxon>Heterotrichida</taxon>
        <taxon>Blepharismidae</taxon>
        <taxon>Blepharisma</taxon>
    </lineage>
</organism>
<accession>A0AAU9JPF4</accession>
<name>A0AAU9JPF4_9CILI</name>